<comment type="caution">
    <text evidence="2">The sequence shown here is derived from an EMBL/GenBank/DDBJ whole genome shotgun (WGS) entry which is preliminary data.</text>
</comment>
<evidence type="ECO:0000313" key="3">
    <source>
        <dbReference type="Proteomes" id="UP000091967"/>
    </source>
</evidence>
<feature type="compositionally biased region" description="Basic and acidic residues" evidence="1">
    <location>
        <begin position="109"/>
        <end position="152"/>
    </location>
</feature>
<evidence type="ECO:0000256" key="1">
    <source>
        <dbReference type="SAM" id="MobiDB-lite"/>
    </source>
</evidence>
<reference evidence="2 3" key="1">
    <citation type="submission" date="2016-06" db="EMBL/GenBank/DDBJ databases">
        <title>Living apart together: crosstalk between the core and supernumerary genomes in a fungal plant pathogen.</title>
        <authorList>
            <person name="Vanheule A."/>
            <person name="Audenaert K."/>
            <person name="Warris S."/>
            <person name="Van De Geest H."/>
            <person name="Schijlen E."/>
            <person name="Hofte M."/>
            <person name="De Saeger S."/>
            <person name="Haesaert G."/>
            <person name="Waalwijk C."/>
            <person name="Van Der Lee T."/>
        </authorList>
    </citation>
    <scope>NUCLEOTIDE SEQUENCE [LARGE SCALE GENOMIC DNA]</scope>
    <source>
        <strain evidence="2 3">2516</strain>
    </source>
</reference>
<feature type="region of interest" description="Disordered" evidence="1">
    <location>
        <begin position="108"/>
        <end position="157"/>
    </location>
</feature>
<dbReference type="AlphaFoldDB" id="A0A1B8ARG0"/>
<dbReference type="Proteomes" id="UP000091967">
    <property type="component" value="Unassembled WGS sequence"/>
</dbReference>
<dbReference type="EMBL" id="LYXU01000002">
    <property type="protein sequence ID" value="OBS23132.1"/>
    <property type="molecule type" value="Genomic_DNA"/>
</dbReference>
<name>A0A1B8ARG0_FUSPO</name>
<sequence>MEGSRKTIKDGGKEKLSAIVKGLLTRHLPKILEGIEDMATPKDLPTFWSICRTLHGLSYQLSKSEGENSVLMRLFIGILQQKFIHKENGCLYQMNQALVHLLGVPPSKTQDDRVQKARERDNQKKDKSQPFDKELHDKKQRENNKKQLEERHEKKKRENKMRDACRIISLCSIQALSSRLVHHHPLILQAWADHYQHWEDIDLNEEMYLSQCQKAFKEIQINLDKSNGMLYKEITIFVLIHYSHVAHYVLHDRVLAQELATLLWSRTGALLVNTERPVSCNVYVQGMVESIKIQALLCHITHEDNLKSHEQLKKKKHQLGLYSKATRRRYRKEVIESRGKTVILGSLGPYNLEAQNKWGLHEVVEKMMTIEQEDFQLFLTDLHYLLDCLWNIDTGVMMRLETAMSKLSSSDDIECQLLLAGLYDMVASLKQATSGDIGVVFARSRWLWNKSKETSLSEIDWYNLTKFLEGEMHTADSKGAEWRSKAKRLRILVVNSENV</sequence>
<accession>A0A1B8ARG0</accession>
<gene>
    <name evidence="2" type="ORF">FPOA_03690</name>
</gene>
<evidence type="ECO:0000313" key="2">
    <source>
        <dbReference type="EMBL" id="OBS23132.1"/>
    </source>
</evidence>
<keyword evidence="3" id="KW-1185">Reference proteome</keyword>
<organism evidence="2 3">
    <name type="scientific">Fusarium poae</name>
    <dbReference type="NCBI Taxonomy" id="36050"/>
    <lineage>
        <taxon>Eukaryota</taxon>
        <taxon>Fungi</taxon>
        <taxon>Dikarya</taxon>
        <taxon>Ascomycota</taxon>
        <taxon>Pezizomycotina</taxon>
        <taxon>Sordariomycetes</taxon>
        <taxon>Hypocreomycetidae</taxon>
        <taxon>Hypocreales</taxon>
        <taxon>Nectriaceae</taxon>
        <taxon>Fusarium</taxon>
    </lineage>
</organism>
<protein>
    <submittedName>
        <fullName evidence="2">Uncharacterized protein</fullName>
    </submittedName>
</protein>
<proteinExistence type="predicted"/>
<dbReference type="OrthoDB" id="5074980at2759"/>